<sequence>MLTEVMAIDSKGNCDISRSQLHIPIWWSLQSYDTSYYGLNPAVLAKAANEYLKYAKSAQEIASGLRLGQDALNWMSRSTTNQASKEKPETSQTTPSGSKKKEEPEPLNIDKD</sequence>
<dbReference type="VEuPathDB" id="FungiDB:MELLADRAFT_111647"/>
<dbReference type="Proteomes" id="UP000001072">
    <property type="component" value="Unassembled WGS sequence"/>
</dbReference>
<dbReference type="AlphaFoldDB" id="F4S3W1"/>
<protein>
    <submittedName>
        <fullName evidence="2">Uncharacterized protein</fullName>
    </submittedName>
</protein>
<feature type="compositionally biased region" description="Basic and acidic residues" evidence="1">
    <location>
        <begin position="99"/>
        <end position="112"/>
    </location>
</feature>
<feature type="region of interest" description="Disordered" evidence="1">
    <location>
        <begin position="76"/>
        <end position="112"/>
    </location>
</feature>
<evidence type="ECO:0000256" key="1">
    <source>
        <dbReference type="SAM" id="MobiDB-lite"/>
    </source>
</evidence>
<name>F4S3W1_MELLP</name>
<reference evidence="3" key="1">
    <citation type="journal article" date="2011" name="Proc. Natl. Acad. Sci. U.S.A.">
        <title>Obligate biotrophy features unraveled by the genomic analysis of rust fungi.</title>
        <authorList>
            <person name="Duplessis S."/>
            <person name="Cuomo C.A."/>
            <person name="Lin Y.-C."/>
            <person name="Aerts A."/>
            <person name="Tisserant E."/>
            <person name="Veneault-Fourrey C."/>
            <person name="Joly D.L."/>
            <person name="Hacquard S."/>
            <person name="Amselem J."/>
            <person name="Cantarel B.L."/>
            <person name="Chiu R."/>
            <person name="Coutinho P.M."/>
            <person name="Feau N."/>
            <person name="Field M."/>
            <person name="Frey P."/>
            <person name="Gelhaye E."/>
            <person name="Goldberg J."/>
            <person name="Grabherr M.G."/>
            <person name="Kodira C.D."/>
            <person name="Kohler A."/>
            <person name="Kuees U."/>
            <person name="Lindquist E.A."/>
            <person name="Lucas S.M."/>
            <person name="Mago R."/>
            <person name="Mauceli E."/>
            <person name="Morin E."/>
            <person name="Murat C."/>
            <person name="Pangilinan J.L."/>
            <person name="Park R."/>
            <person name="Pearson M."/>
            <person name="Quesneville H."/>
            <person name="Rouhier N."/>
            <person name="Sakthikumar S."/>
            <person name="Salamov A.A."/>
            <person name="Schmutz J."/>
            <person name="Selles B."/>
            <person name="Shapiro H."/>
            <person name="Tanguay P."/>
            <person name="Tuskan G.A."/>
            <person name="Henrissat B."/>
            <person name="Van de Peer Y."/>
            <person name="Rouze P."/>
            <person name="Ellis J.G."/>
            <person name="Dodds P.N."/>
            <person name="Schein J.E."/>
            <person name="Zhong S."/>
            <person name="Hamelin R.C."/>
            <person name="Grigoriev I.V."/>
            <person name="Szabo L.J."/>
            <person name="Martin F."/>
        </authorList>
    </citation>
    <scope>NUCLEOTIDE SEQUENCE [LARGE SCALE GENOMIC DNA]</scope>
    <source>
        <strain evidence="3">98AG31 / pathotype 3-4-7</strain>
    </source>
</reference>
<dbReference type="KEGG" id="mlr:MELLADRAFT_111647"/>
<organism evidence="3">
    <name type="scientific">Melampsora larici-populina (strain 98AG31 / pathotype 3-4-7)</name>
    <name type="common">Poplar leaf rust fungus</name>
    <dbReference type="NCBI Taxonomy" id="747676"/>
    <lineage>
        <taxon>Eukaryota</taxon>
        <taxon>Fungi</taxon>
        <taxon>Dikarya</taxon>
        <taxon>Basidiomycota</taxon>
        <taxon>Pucciniomycotina</taxon>
        <taxon>Pucciniomycetes</taxon>
        <taxon>Pucciniales</taxon>
        <taxon>Melampsoraceae</taxon>
        <taxon>Melampsora</taxon>
    </lineage>
</organism>
<evidence type="ECO:0000313" key="3">
    <source>
        <dbReference type="Proteomes" id="UP000001072"/>
    </source>
</evidence>
<dbReference type="InParanoid" id="F4S3W1"/>
<accession>F4S3W1</accession>
<dbReference type="HOGENOM" id="CLU_2146426_0_0_1"/>
<dbReference type="RefSeq" id="XP_007416125.1">
    <property type="nucleotide sequence ID" value="XM_007416063.1"/>
</dbReference>
<keyword evidence="3" id="KW-1185">Reference proteome</keyword>
<dbReference type="EMBL" id="GL883145">
    <property type="protein sequence ID" value="EGG00671.1"/>
    <property type="molecule type" value="Genomic_DNA"/>
</dbReference>
<evidence type="ECO:0000313" key="2">
    <source>
        <dbReference type="EMBL" id="EGG00671.1"/>
    </source>
</evidence>
<dbReference type="OrthoDB" id="442243at2759"/>
<proteinExistence type="predicted"/>
<dbReference type="GeneID" id="18924453"/>
<gene>
    <name evidence="2" type="ORF">MELLADRAFT_111647</name>
</gene>